<dbReference type="InterPro" id="IPR003660">
    <property type="entry name" value="HAMP_dom"/>
</dbReference>
<dbReference type="PANTHER" id="PTHR32089:SF112">
    <property type="entry name" value="LYSOZYME-LIKE PROTEIN-RELATED"/>
    <property type="match status" value="1"/>
</dbReference>
<dbReference type="Pfam" id="PF00672">
    <property type="entry name" value="HAMP"/>
    <property type="match status" value="1"/>
</dbReference>
<dbReference type="SMART" id="SM00304">
    <property type="entry name" value="HAMP"/>
    <property type="match status" value="2"/>
</dbReference>
<dbReference type="Pfam" id="PF01590">
    <property type="entry name" value="GAF"/>
    <property type="match status" value="1"/>
</dbReference>
<evidence type="ECO:0000313" key="8">
    <source>
        <dbReference type="Proteomes" id="UP001163152"/>
    </source>
</evidence>
<feature type="domain" description="Methyl-accepting transducer" evidence="5">
    <location>
        <begin position="582"/>
        <end position="827"/>
    </location>
</feature>
<keyword evidence="8" id="KW-1185">Reference proteome</keyword>
<dbReference type="CDD" id="cd06225">
    <property type="entry name" value="HAMP"/>
    <property type="match status" value="1"/>
</dbReference>
<dbReference type="KEGG" id="tsin:OXH18_07945"/>
<evidence type="ECO:0000259" key="5">
    <source>
        <dbReference type="PROSITE" id="PS50111"/>
    </source>
</evidence>
<evidence type="ECO:0000313" key="7">
    <source>
        <dbReference type="EMBL" id="WAL61903.1"/>
    </source>
</evidence>
<dbReference type="GO" id="GO:0016020">
    <property type="term" value="C:membrane"/>
    <property type="evidence" value="ECO:0007669"/>
    <property type="project" value="InterPro"/>
</dbReference>
<dbReference type="Proteomes" id="UP001163152">
    <property type="component" value="Chromosome"/>
</dbReference>
<evidence type="ECO:0000256" key="2">
    <source>
        <dbReference type="ARBA" id="ARBA00029447"/>
    </source>
</evidence>
<dbReference type="SMART" id="SM00065">
    <property type="entry name" value="GAF"/>
    <property type="match status" value="1"/>
</dbReference>
<dbReference type="GO" id="GO:0007165">
    <property type="term" value="P:signal transduction"/>
    <property type="evidence" value="ECO:0007669"/>
    <property type="project" value="UniProtKB-KW"/>
</dbReference>
<organism evidence="7 8">
    <name type="scientific">Thermocoleostomius sinensis A174</name>
    <dbReference type="NCBI Taxonomy" id="2016057"/>
    <lineage>
        <taxon>Bacteria</taxon>
        <taxon>Bacillati</taxon>
        <taxon>Cyanobacteriota</taxon>
        <taxon>Cyanophyceae</taxon>
        <taxon>Oculatellales</taxon>
        <taxon>Oculatellaceae</taxon>
        <taxon>Thermocoleostomius</taxon>
    </lineage>
</organism>
<dbReference type="Gene3D" id="3.30.450.40">
    <property type="match status" value="1"/>
</dbReference>
<feature type="region of interest" description="Disordered" evidence="4">
    <location>
        <begin position="915"/>
        <end position="948"/>
    </location>
</feature>
<gene>
    <name evidence="7" type="ORF">OXH18_07945</name>
</gene>
<sequence>MKLRSKVLFVLSLGLIGLSGSFYVISRTLLTSGYAQLEQQQTDQDVQRVLDALSQEVDNVSRFALDYAKWDETYRFIEDRNQEYIDSTFTNYIDALQMNAILYVDDSNKVAFSLGADLAAGKEASVSQALLNQLNPAGALVKHADPQSSTAGIVQLPEGPMLIGSRPIVTSEGEGPIRGSVIMGRYLNDELLQELGRRTKLPNLAIERFDSTQLPSDFQQARQALTGNSDDAIVVQALDQQSVAGYALIKDISGNPAFLLRVVEPRDIYAQGQASSNYLILAILVTGSVFSVVILFFLERNVLSRLSYLSSGVTRIGSRGISNERVTLAGNDELSNLATTFNSVLDQLQTYQTSLQENATRLQQQNQIVADLSRDESLVQGDLKQVSYRFTEVLAETLEIERVSIWLYNSNLSQLDCMDLYERSVNQHFEGFSRSLKTAPRYFEALITDGILESTEAQTDPRAIDLVDYLQRHNIVSILHFPIQSSGRRVGVVCCEQVCDQRQWQPEEQTFIYSIANLVALALESETLQREVGHLLEIVSSVGNGDLRVQAEVSDRITGLVSDVFNHLIERLIAVLHQVLEAAHQVSTGANQQKNLAETVATYAKQQAESIREVLHLTEQIEQTANDSIEKVTATSESLRAVSTTVERGQSAISAMTEGIDVLQSGTDRIMQQMKTLGEFVGLADQFVQDQSQIAFVTQTLALNASLVAARASEQRDPRQFIVVAREFDSIAEQVSKLAQQTNEGLVTLEQRSNQIHSVVSAIDVDVQNLGELVRGFTQGVDQSHQVFRDVKAVTNEAVQAGEAVAQFNARIAIAAQTTATVMRDIAALSAQTAELTQVSQQQSDQINALSNQLLQSVQFFQLPNQPLSSTTSPISIQISLAQPHQRLGDQLPRESLHRDLDLTDQFIDIEETHPLEPIQEGTSRSKQSQEIQPQASTVEFPLSPASS</sequence>
<dbReference type="SUPFAM" id="SSF58104">
    <property type="entry name" value="Methyl-accepting chemotaxis protein (MCP) signaling domain"/>
    <property type="match status" value="1"/>
</dbReference>
<evidence type="ECO:0000256" key="3">
    <source>
        <dbReference type="PROSITE-ProRule" id="PRU00284"/>
    </source>
</evidence>
<dbReference type="InterPro" id="IPR004089">
    <property type="entry name" value="MCPsignal_dom"/>
</dbReference>
<dbReference type="SMART" id="SM00283">
    <property type="entry name" value="MA"/>
    <property type="match status" value="1"/>
</dbReference>
<comment type="similarity">
    <text evidence="2">Belongs to the methyl-accepting chemotaxis (MCP) protein family.</text>
</comment>
<dbReference type="SUPFAM" id="SSF55781">
    <property type="entry name" value="GAF domain-like"/>
    <property type="match status" value="1"/>
</dbReference>
<dbReference type="Pfam" id="PF05228">
    <property type="entry name" value="CHASE4"/>
    <property type="match status" value="1"/>
</dbReference>
<dbReference type="RefSeq" id="WP_268611972.1">
    <property type="nucleotide sequence ID" value="NZ_CP113797.1"/>
</dbReference>
<dbReference type="EMBL" id="CP113797">
    <property type="protein sequence ID" value="WAL61903.1"/>
    <property type="molecule type" value="Genomic_DNA"/>
</dbReference>
<protein>
    <submittedName>
        <fullName evidence="7">GAF domain-containing protein</fullName>
    </submittedName>
</protein>
<dbReference type="Gene3D" id="6.10.340.10">
    <property type="match status" value="1"/>
</dbReference>
<proteinExistence type="inferred from homology"/>
<name>A0A9E8ZEX1_9CYAN</name>
<dbReference type="AlphaFoldDB" id="A0A9E8ZEX1"/>
<dbReference type="InterPro" id="IPR007892">
    <property type="entry name" value="CHASE4"/>
</dbReference>
<evidence type="ECO:0000256" key="1">
    <source>
        <dbReference type="ARBA" id="ARBA00023224"/>
    </source>
</evidence>
<dbReference type="InterPro" id="IPR029016">
    <property type="entry name" value="GAF-like_dom_sf"/>
</dbReference>
<accession>A0A9E8ZEX1</accession>
<reference evidence="7" key="1">
    <citation type="submission" date="2022-12" db="EMBL/GenBank/DDBJ databases">
        <title>Polyphasic identification of a Novel Hot-Spring Cyanobacterium Ocullathermofonsia sinensis gen nov. sp. nov. and Genomic Insights on its Adaptations to the Thermal Habitat.</title>
        <authorList>
            <person name="Daroch M."/>
            <person name="Tang J."/>
            <person name="Jiang Y."/>
        </authorList>
    </citation>
    <scope>NUCLEOTIDE SEQUENCE</scope>
    <source>
        <strain evidence="7">PKUAC-SCTA174</strain>
    </source>
</reference>
<dbReference type="InterPro" id="IPR003018">
    <property type="entry name" value="GAF"/>
</dbReference>
<evidence type="ECO:0000256" key="4">
    <source>
        <dbReference type="SAM" id="MobiDB-lite"/>
    </source>
</evidence>
<dbReference type="PROSITE" id="PS50885">
    <property type="entry name" value="HAMP"/>
    <property type="match status" value="1"/>
</dbReference>
<feature type="domain" description="HAMP" evidence="6">
    <location>
        <begin position="300"/>
        <end position="353"/>
    </location>
</feature>
<evidence type="ECO:0000259" key="6">
    <source>
        <dbReference type="PROSITE" id="PS50885"/>
    </source>
</evidence>
<dbReference type="Gene3D" id="1.10.287.950">
    <property type="entry name" value="Methyl-accepting chemotaxis protein"/>
    <property type="match status" value="1"/>
</dbReference>
<keyword evidence="1 3" id="KW-0807">Transducer</keyword>
<feature type="compositionally biased region" description="Polar residues" evidence="4">
    <location>
        <begin position="921"/>
        <end position="938"/>
    </location>
</feature>
<dbReference type="PANTHER" id="PTHR32089">
    <property type="entry name" value="METHYL-ACCEPTING CHEMOTAXIS PROTEIN MCPB"/>
    <property type="match status" value="1"/>
</dbReference>
<dbReference type="PROSITE" id="PS50111">
    <property type="entry name" value="CHEMOTAXIS_TRANSDUC_2"/>
    <property type="match status" value="1"/>
</dbReference>